<dbReference type="RefSeq" id="WP_344791206.1">
    <property type="nucleotide sequence ID" value="NZ_BAABBV010000001.1"/>
</dbReference>
<dbReference type="SUPFAM" id="SSF50891">
    <property type="entry name" value="Cyclophilin-like"/>
    <property type="match status" value="1"/>
</dbReference>
<keyword evidence="6" id="KW-1185">Reference proteome</keyword>
<accession>A0ABP7ZJG2</accession>
<dbReference type="EMBL" id="BAABBV010000001">
    <property type="protein sequence ID" value="GAA4160113.1"/>
    <property type="molecule type" value="Genomic_DNA"/>
</dbReference>
<evidence type="ECO:0000259" key="4">
    <source>
        <dbReference type="SMART" id="SM00796"/>
    </source>
</evidence>
<dbReference type="InterPro" id="IPR010016">
    <property type="entry name" value="PxpB"/>
</dbReference>
<dbReference type="InterPro" id="IPR003833">
    <property type="entry name" value="CT_C_D"/>
</dbReference>
<feature type="domain" description="Carboxyltransferase" evidence="4">
    <location>
        <begin position="4"/>
        <end position="197"/>
    </location>
</feature>
<dbReference type="PANTHER" id="PTHR34698:SF2">
    <property type="entry name" value="5-OXOPROLINASE SUBUNIT B"/>
    <property type="match status" value="1"/>
</dbReference>
<dbReference type="GO" id="GO:0016787">
    <property type="term" value="F:hydrolase activity"/>
    <property type="evidence" value="ECO:0007669"/>
    <property type="project" value="UniProtKB-KW"/>
</dbReference>
<evidence type="ECO:0000313" key="5">
    <source>
        <dbReference type="EMBL" id="GAA4160113.1"/>
    </source>
</evidence>
<dbReference type="Pfam" id="PF02682">
    <property type="entry name" value="CT_C_D"/>
    <property type="match status" value="1"/>
</dbReference>
<proteinExistence type="predicted"/>
<protein>
    <submittedName>
        <fullName evidence="5">Allophanate hydrolase subunit 1</fullName>
    </submittedName>
</protein>
<evidence type="ECO:0000256" key="3">
    <source>
        <dbReference type="ARBA" id="ARBA00022840"/>
    </source>
</evidence>
<dbReference type="Proteomes" id="UP001415169">
    <property type="component" value="Unassembled WGS sequence"/>
</dbReference>
<evidence type="ECO:0000256" key="1">
    <source>
        <dbReference type="ARBA" id="ARBA00022741"/>
    </source>
</evidence>
<dbReference type="SMART" id="SM00796">
    <property type="entry name" value="AHS1"/>
    <property type="match status" value="1"/>
</dbReference>
<reference evidence="5" key="2">
    <citation type="submission" date="2023-12" db="EMBL/GenBank/DDBJ databases">
        <authorList>
            <person name="Sun Q."/>
            <person name="Inoue M."/>
        </authorList>
    </citation>
    <scope>NUCLEOTIDE SEQUENCE</scope>
    <source>
        <strain evidence="5">JCM 17590</strain>
    </source>
</reference>
<comment type="caution">
    <text evidence="5">The sequence shown here is derived from an EMBL/GenBank/DDBJ whole genome shotgun (WGS) entry which is preliminary data.</text>
</comment>
<sequence length="210" mass="21432">MSELRFLRAGEHDVLVECASLADAVGLRAALERAPIAGVTDAASGARTVMLHFDPAAVTREAVVAAVAAVAGDGGVRPNGTNGATVEIPVVYDGEDLADTAALLGLSADELIAAHTGRTWVCAFGGFAPGFGYLVSDGSPLEVPRLTTPRTRVPAGAVGLAGEFSGVYPRASPGGWRLIGRTELAMWDLARTPPALLTAGTRVRFVAVGG</sequence>
<dbReference type="SUPFAM" id="SSF160467">
    <property type="entry name" value="PH0987 N-terminal domain-like"/>
    <property type="match status" value="1"/>
</dbReference>
<organism evidence="5 6">
    <name type="scientific">Gryllotalpicola daejeonensis</name>
    <dbReference type="NCBI Taxonomy" id="993087"/>
    <lineage>
        <taxon>Bacteria</taxon>
        <taxon>Bacillati</taxon>
        <taxon>Actinomycetota</taxon>
        <taxon>Actinomycetes</taxon>
        <taxon>Micrococcales</taxon>
        <taxon>Microbacteriaceae</taxon>
        <taxon>Gryllotalpicola</taxon>
    </lineage>
</organism>
<keyword evidence="3" id="KW-0067">ATP-binding</keyword>
<evidence type="ECO:0000313" key="6">
    <source>
        <dbReference type="Proteomes" id="UP001415169"/>
    </source>
</evidence>
<dbReference type="PANTHER" id="PTHR34698">
    <property type="entry name" value="5-OXOPROLINASE SUBUNIT B"/>
    <property type="match status" value="1"/>
</dbReference>
<evidence type="ECO:0000256" key="2">
    <source>
        <dbReference type="ARBA" id="ARBA00022801"/>
    </source>
</evidence>
<reference evidence="5" key="1">
    <citation type="journal article" date="2014" name="Int. J. Syst. Evol. Microbiol.">
        <title>Complete genome of a new Firmicutes species belonging to the dominant human colonic microbiota ('Ruminococcus bicirculans') reveals two chromosomes and a selective capacity to utilize plant glucans.</title>
        <authorList>
            <consortium name="NISC Comparative Sequencing Program"/>
            <person name="Wegmann U."/>
            <person name="Louis P."/>
            <person name="Goesmann A."/>
            <person name="Henrissat B."/>
            <person name="Duncan S.H."/>
            <person name="Flint H.J."/>
        </authorList>
    </citation>
    <scope>NUCLEOTIDE SEQUENCE</scope>
    <source>
        <strain evidence="5">JCM 17590</strain>
    </source>
</reference>
<name>A0ABP7ZJG2_9MICO</name>
<keyword evidence="2 5" id="KW-0378">Hydrolase</keyword>
<dbReference type="Gene3D" id="3.30.1360.40">
    <property type="match status" value="1"/>
</dbReference>
<dbReference type="Gene3D" id="2.40.100.10">
    <property type="entry name" value="Cyclophilin-like"/>
    <property type="match status" value="1"/>
</dbReference>
<keyword evidence="1" id="KW-0547">Nucleotide-binding</keyword>
<dbReference type="InterPro" id="IPR029000">
    <property type="entry name" value="Cyclophilin-like_dom_sf"/>
</dbReference>
<gene>
    <name evidence="5" type="ORF">GCM10022286_15710</name>
</gene>